<keyword evidence="1" id="KW-1133">Transmembrane helix</keyword>
<sequence length="98" mass="11069">MLPFLFGLSAILAPLIMFALRNRRYAWWFDLIGALAMVTANISAAWHTLKIKLAGTEFTTHIHEIFMDPFFLIAAGYLGLYAVYRVLLTAVYTKAKNA</sequence>
<organism evidence="2 3">
    <name type="scientific">Tumebacillus lacus</name>
    <dbReference type="NCBI Taxonomy" id="2995335"/>
    <lineage>
        <taxon>Bacteria</taxon>
        <taxon>Bacillati</taxon>
        <taxon>Bacillota</taxon>
        <taxon>Bacilli</taxon>
        <taxon>Bacillales</taxon>
        <taxon>Alicyclobacillaceae</taxon>
        <taxon>Tumebacillus</taxon>
    </lineage>
</organism>
<evidence type="ECO:0000313" key="2">
    <source>
        <dbReference type="EMBL" id="MCX7570078.1"/>
    </source>
</evidence>
<keyword evidence="1" id="KW-0472">Membrane</keyword>
<accession>A0ABT3WZJ4</accession>
<gene>
    <name evidence="2" type="ORF">OS242_08880</name>
</gene>
<feature type="transmembrane region" description="Helical" evidence="1">
    <location>
        <begin position="70"/>
        <end position="92"/>
    </location>
</feature>
<name>A0ABT3WZJ4_9BACL</name>
<evidence type="ECO:0008006" key="4">
    <source>
        <dbReference type="Google" id="ProtNLM"/>
    </source>
</evidence>
<dbReference type="EMBL" id="JAPMLT010000003">
    <property type="protein sequence ID" value="MCX7570078.1"/>
    <property type="molecule type" value="Genomic_DNA"/>
</dbReference>
<keyword evidence="3" id="KW-1185">Reference proteome</keyword>
<evidence type="ECO:0000313" key="3">
    <source>
        <dbReference type="Proteomes" id="UP001208017"/>
    </source>
</evidence>
<reference evidence="2 3" key="1">
    <citation type="submission" date="2022-11" db="EMBL/GenBank/DDBJ databases">
        <title>Study of microbial diversity in lake waters.</title>
        <authorList>
            <person name="Zhang J."/>
        </authorList>
    </citation>
    <scope>NUCLEOTIDE SEQUENCE [LARGE SCALE GENOMIC DNA]</scope>
    <source>
        <strain evidence="2 3">DT12</strain>
    </source>
</reference>
<feature type="transmembrane region" description="Helical" evidence="1">
    <location>
        <begin position="28"/>
        <end position="49"/>
    </location>
</feature>
<evidence type="ECO:0000256" key="1">
    <source>
        <dbReference type="SAM" id="Phobius"/>
    </source>
</evidence>
<dbReference type="RefSeq" id="WP_267151320.1">
    <property type="nucleotide sequence ID" value="NZ_JAPMLT010000003.1"/>
</dbReference>
<keyword evidence="1" id="KW-0812">Transmembrane</keyword>
<proteinExistence type="predicted"/>
<protein>
    <recommendedName>
        <fullName evidence="4">Transposase</fullName>
    </recommendedName>
</protein>
<comment type="caution">
    <text evidence="2">The sequence shown here is derived from an EMBL/GenBank/DDBJ whole genome shotgun (WGS) entry which is preliminary data.</text>
</comment>
<dbReference type="Proteomes" id="UP001208017">
    <property type="component" value="Unassembled WGS sequence"/>
</dbReference>